<reference evidence="1" key="1">
    <citation type="submission" date="2018-05" db="EMBL/GenBank/DDBJ databases">
        <authorList>
            <person name="Lanie J.A."/>
            <person name="Ng W.-L."/>
            <person name="Kazmierczak K.M."/>
            <person name="Andrzejewski T.M."/>
            <person name="Davidsen T.M."/>
            <person name="Wayne K.J."/>
            <person name="Tettelin H."/>
            <person name="Glass J.I."/>
            <person name="Rusch D."/>
            <person name="Podicherti R."/>
            <person name="Tsui H.-C.T."/>
            <person name="Winkler M.E."/>
        </authorList>
    </citation>
    <scope>NUCLEOTIDE SEQUENCE</scope>
</reference>
<evidence type="ECO:0000313" key="1">
    <source>
        <dbReference type="EMBL" id="SVE54733.1"/>
    </source>
</evidence>
<dbReference type="AlphaFoldDB" id="A0A383EE69"/>
<gene>
    <name evidence="1" type="ORF">METZ01_LOCUS507587</name>
</gene>
<sequence length="231" mass="25804">ELQNNLPHAPVHDLTIQSDFNDLVVATYGRGFWIMDDVTPIQQLTEEVLNSTMHLFEPRPAYRFHNRQSSQGQPEDPGAGRNPDYGASISFYLKEVPSEPLYLEVHGEGGELAQRLATRDLRSGINRVYWDLRETSSHTPRLRTKPSEHSHVEMPDVGWRSLVEGGRVTPLAPPGSYIVTLSDGDIELTQPLEVLKDPDSGGSQLAILEQVTMVRAIRENVDSTVALIDQI</sequence>
<name>A0A383EE69_9ZZZZ</name>
<dbReference type="EMBL" id="UINC01224914">
    <property type="protein sequence ID" value="SVE54733.1"/>
    <property type="molecule type" value="Genomic_DNA"/>
</dbReference>
<accession>A0A383EE69</accession>
<proteinExistence type="predicted"/>
<organism evidence="1">
    <name type="scientific">marine metagenome</name>
    <dbReference type="NCBI Taxonomy" id="408172"/>
    <lineage>
        <taxon>unclassified sequences</taxon>
        <taxon>metagenomes</taxon>
        <taxon>ecological metagenomes</taxon>
    </lineage>
</organism>
<feature type="non-terminal residue" evidence="1">
    <location>
        <position position="1"/>
    </location>
</feature>
<protein>
    <submittedName>
        <fullName evidence="1">Uncharacterized protein</fullName>
    </submittedName>
</protein>
<feature type="non-terminal residue" evidence="1">
    <location>
        <position position="231"/>
    </location>
</feature>